<evidence type="ECO:0000256" key="2">
    <source>
        <dbReference type="ARBA" id="ARBA00022598"/>
    </source>
</evidence>
<evidence type="ECO:0000259" key="3">
    <source>
        <dbReference type="Pfam" id="PF00501"/>
    </source>
</evidence>
<feature type="domain" description="AMP-binding enzyme C-terminal" evidence="4">
    <location>
        <begin position="407"/>
        <end position="482"/>
    </location>
</feature>
<dbReference type="InterPro" id="IPR020845">
    <property type="entry name" value="AMP-binding_CS"/>
</dbReference>
<proteinExistence type="inferred from homology"/>
<dbReference type="Gene3D" id="3.40.50.12780">
    <property type="entry name" value="N-terminal domain of ligase-like"/>
    <property type="match status" value="1"/>
</dbReference>
<dbReference type="Pfam" id="PF13193">
    <property type="entry name" value="AMP-binding_C"/>
    <property type="match status" value="1"/>
</dbReference>
<comment type="similarity">
    <text evidence="1">Belongs to the ATP-dependent AMP-binding enzyme family.</text>
</comment>
<dbReference type="PROSITE" id="PS00455">
    <property type="entry name" value="AMP_BINDING"/>
    <property type="match status" value="1"/>
</dbReference>
<protein>
    <recommendedName>
        <fullName evidence="6">AMP-dependent synthetase/ligase domain-containing protein</fullName>
    </recommendedName>
</protein>
<keyword evidence="2" id="KW-0436">Ligase</keyword>
<dbReference type="InterPro" id="IPR045851">
    <property type="entry name" value="AMP-bd_C_sf"/>
</dbReference>
<accession>A0A381PG05</accession>
<gene>
    <name evidence="5" type="ORF">METZ01_LOCUS18789</name>
</gene>
<evidence type="ECO:0000259" key="4">
    <source>
        <dbReference type="Pfam" id="PF13193"/>
    </source>
</evidence>
<feature type="domain" description="AMP-dependent synthetase/ligase" evidence="3">
    <location>
        <begin position="13"/>
        <end position="357"/>
    </location>
</feature>
<evidence type="ECO:0000313" key="5">
    <source>
        <dbReference type="EMBL" id="SUZ65935.1"/>
    </source>
</evidence>
<dbReference type="InterPro" id="IPR025110">
    <property type="entry name" value="AMP-bd_C"/>
</dbReference>
<dbReference type="PANTHER" id="PTHR43201:SF5">
    <property type="entry name" value="MEDIUM-CHAIN ACYL-COA LIGASE ACSF2, MITOCHONDRIAL"/>
    <property type="match status" value="1"/>
</dbReference>
<sequence>MWSEGQDLAAWVDRWADHQPDAPAIEFEGSTATFQALSQRVSSVADWLNERNINLGDRVAWLGPNRPLAIELLLACSRLGAIFLPLNSRLLVSEHQWIINNSDPTIVVADPMFSDHALKSAGSRPIHVIDDDTLPTATAVAPRPGKPEHPLLLAYTSGTTGKPKGALLTQSALMANALNSAHAHDLTPKDRFLTFLPLFHVGGLNIQTLPALMGGAAVLLHRAFDPGEWLRDVERWQPTWSLFVPSTLNAVSEHPRFENTDLSSLRGLMAGSSTIPEATTRPFFERGIPVGQVYGSTETAPTAIVLKADHALEHPGSCGKPSTLCEIRIVDDHGANVSAGISGELWVRGPNILQEYWRDQEATSASITDGWFHTGDIGHADTDGWIYIDDRKKDVVISGGENIYPAELENVLAESDLFLEATVVGLADQRWGEVPIVVGVAAADVPPSDEAVLELFAGRLASFKHPKQVVWVDELPRNVMGKVLKHEVRDLIALQGNEA</sequence>
<dbReference type="Pfam" id="PF00501">
    <property type="entry name" value="AMP-binding"/>
    <property type="match status" value="1"/>
</dbReference>
<dbReference type="PANTHER" id="PTHR43201">
    <property type="entry name" value="ACYL-COA SYNTHETASE"/>
    <property type="match status" value="1"/>
</dbReference>
<dbReference type="EMBL" id="UINC01000972">
    <property type="protein sequence ID" value="SUZ65935.1"/>
    <property type="molecule type" value="Genomic_DNA"/>
</dbReference>
<dbReference type="GO" id="GO:0006631">
    <property type="term" value="P:fatty acid metabolic process"/>
    <property type="evidence" value="ECO:0007669"/>
    <property type="project" value="TreeGrafter"/>
</dbReference>
<evidence type="ECO:0008006" key="6">
    <source>
        <dbReference type="Google" id="ProtNLM"/>
    </source>
</evidence>
<dbReference type="SUPFAM" id="SSF56801">
    <property type="entry name" value="Acetyl-CoA synthetase-like"/>
    <property type="match status" value="1"/>
</dbReference>
<name>A0A381PG05_9ZZZZ</name>
<organism evidence="5">
    <name type="scientific">marine metagenome</name>
    <dbReference type="NCBI Taxonomy" id="408172"/>
    <lineage>
        <taxon>unclassified sequences</taxon>
        <taxon>metagenomes</taxon>
        <taxon>ecological metagenomes</taxon>
    </lineage>
</organism>
<dbReference type="InterPro" id="IPR000873">
    <property type="entry name" value="AMP-dep_synth/lig_dom"/>
</dbReference>
<dbReference type="GO" id="GO:0031956">
    <property type="term" value="F:medium-chain fatty acid-CoA ligase activity"/>
    <property type="evidence" value="ECO:0007669"/>
    <property type="project" value="TreeGrafter"/>
</dbReference>
<dbReference type="AlphaFoldDB" id="A0A381PG05"/>
<dbReference type="Gene3D" id="3.30.300.30">
    <property type="match status" value="1"/>
</dbReference>
<dbReference type="InterPro" id="IPR042099">
    <property type="entry name" value="ANL_N_sf"/>
</dbReference>
<reference evidence="5" key="1">
    <citation type="submission" date="2018-05" db="EMBL/GenBank/DDBJ databases">
        <authorList>
            <person name="Lanie J.A."/>
            <person name="Ng W.-L."/>
            <person name="Kazmierczak K.M."/>
            <person name="Andrzejewski T.M."/>
            <person name="Davidsen T.M."/>
            <person name="Wayne K.J."/>
            <person name="Tettelin H."/>
            <person name="Glass J.I."/>
            <person name="Rusch D."/>
            <person name="Podicherti R."/>
            <person name="Tsui H.-C.T."/>
            <person name="Winkler M.E."/>
        </authorList>
    </citation>
    <scope>NUCLEOTIDE SEQUENCE</scope>
</reference>
<evidence type="ECO:0000256" key="1">
    <source>
        <dbReference type="ARBA" id="ARBA00006432"/>
    </source>
</evidence>